<accession>A0ABD2QCT4</accession>
<dbReference type="PANTHER" id="PTHR16092">
    <property type="entry name" value="SEC3/SYNTAXIN-RELATED"/>
    <property type="match status" value="1"/>
</dbReference>
<dbReference type="Pfam" id="PF20654">
    <property type="entry name" value="Sec3_C-term"/>
    <property type="match status" value="1"/>
</dbReference>
<dbReference type="InterPro" id="IPR048628">
    <property type="entry name" value="Sec3_C"/>
</dbReference>
<proteinExistence type="predicted"/>
<organism evidence="2 3">
    <name type="scientific">Cichlidogyrus casuarinus</name>
    <dbReference type="NCBI Taxonomy" id="1844966"/>
    <lineage>
        <taxon>Eukaryota</taxon>
        <taxon>Metazoa</taxon>
        <taxon>Spiralia</taxon>
        <taxon>Lophotrochozoa</taxon>
        <taxon>Platyhelminthes</taxon>
        <taxon>Monogenea</taxon>
        <taxon>Monopisthocotylea</taxon>
        <taxon>Dactylogyridea</taxon>
        <taxon>Ancyrocephalidae</taxon>
        <taxon>Cichlidogyrus</taxon>
    </lineage>
</organism>
<dbReference type="PANTHER" id="PTHR16092:SF14">
    <property type="entry name" value="EXOCYST COMPLEX COMPONENT 1 ISOFORM X1"/>
    <property type="match status" value="1"/>
</dbReference>
<feature type="domain" description="Exocyst complex component Sec3 C-terminal" evidence="1">
    <location>
        <begin position="114"/>
        <end position="333"/>
    </location>
</feature>
<dbReference type="Proteomes" id="UP001626550">
    <property type="component" value="Unassembled WGS sequence"/>
</dbReference>
<dbReference type="AlphaFoldDB" id="A0ABD2QCT4"/>
<sequence>MKKSDVTFYFLTKLFVNLQEDLIQFLRACDQYSNTFTLPMLQVFDEFVRGQTLRDSRDWSIQCEARKQNEETTGGVKLRHEPNAQTEISYLTYLYNLARDAIFKGVGSHKEQLLHAFDEAKGSKRSRCGVLGLVRLYENFASATSILYTKPRQTGDMTDLLDLESIHKELIHSLIVSVERLSDQCTKTSKQMVQMENYHLLSDIISRLRIPILSEVKTTTKQYLNNALEEYTAISLGQPLSELQSFLEAVQRSGISVDRIKYQQEFSKQKLIKVVKLYPLREVQKGLEQVKKKIDKQLNPEESLATIVWRSVQSEFLKQIREYNDLIQRCYQDPKIQLEFTTKEVEEFFVHLAAQ</sequence>
<gene>
    <name evidence="2" type="primary">EXOC1_2</name>
    <name evidence="2" type="ORF">Ciccas_003994</name>
</gene>
<keyword evidence="3" id="KW-1185">Reference proteome</keyword>
<comment type="caution">
    <text evidence="2">The sequence shown here is derived from an EMBL/GenBank/DDBJ whole genome shotgun (WGS) entry which is preliminary data.</text>
</comment>
<evidence type="ECO:0000259" key="1">
    <source>
        <dbReference type="Pfam" id="PF20654"/>
    </source>
</evidence>
<evidence type="ECO:0000313" key="3">
    <source>
        <dbReference type="Proteomes" id="UP001626550"/>
    </source>
</evidence>
<dbReference type="EMBL" id="JBJKFK010000396">
    <property type="protein sequence ID" value="KAL3317356.1"/>
    <property type="molecule type" value="Genomic_DNA"/>
</dbReference>
<protein>
    <submittedName>
        <fullName evidence="2">Exocyst complex component 1</fullName>
    </submittedName>
</protein>
<reference evidence="2 3" key="1">
    <citation type="submission" date="2024-11" db="EMBL/GenBank/DDBJ databases">
        <title>Adaptive evolution of stress response genes in parasites aligns with host niche diversity.</title>
        <authorList>
            <person name="Hahn C."/>
            <person name="Resl P."/>
        </authorList>
    </citation>
    <scope>NUCLEOTIDE SEQUENCE [LARGE SCALE GENOMIC DNA]</scope>
    <source>
        <strain evidence="2">EGGRZ-B1_66</strain>
        <tissue evidence="2">Body</tissue>
    </source>
</reference>
<evidence type="ECO:0000313" key="2">
    <source>
        <dbReference type="EMBL" id="KAL3317356.1"/>
    </source>
</evidence>
<name>A0ABD2QCT4_9PLAT</name>